<proteinExistence type="predicted"/>
<sequence length="122" mass="13662">MDPQFKRRKICQRLTNPTTCNPDLALPYLQIRTSILRRFRPEPVYAYGSASSGTQIKVQKNATKNLSLVFSASALRLPADRGLSGPILGGDDLAVPDTMAQRKHQWQPISQVCFYMINQVLA</sequence>
<reference evidence="1" key="1">
    <citation type="journal article" date="2019" name="bioRxiv">
        <title>The Genome of the Zebra Mussel, Dreissena polymorpha: A Resource for Invasive Species Research.</title>
        <authorList>
            <person name="McCartney M.A."/>
            <person name="Auch B."/>
            <person name="Kono T."/>
            <person name="Mallez S."/>
            <person name="Zhang Y."/>
            <person name="Obille A."/>
            <person name="Becker A."/>
            <person name="Abrahante J.E."/>
            <person name="Garbe J."/>
            <person name="Badalamenti J.P."/>
            <person name="Herman A."/>
            <person name="Mangelson H."/>
            <person name="Liachko I."/>
            <person name="Sullivan S."/>
            <person name="Sone E.D."/>
            <person name="Koren S."/>
            <person name="Silverstein K.A.T."/>
            <person name="Beckman K.B."/>
            <person name="Gohl D.M."/>
        </authorList>
    </citation>
    <scope>NUCLEOTIDE SEQUENCE</scope>
    <source>
        <strain evidence="1">Duluth1</strain>
        <tissue evidence="1">Whole animal</tissue>
    </source>
</reference>
<evidence type="ECO:0000313" key="1">
    <source>
        <dbReference type="EMBL" id="KAH3849931.1"/>
    </source>
</evidence>
<protein>
    <submittedName>
        <fullName evidence="1">Uncharacterized protein</fullName>
    </submittedName>
</protein>
<dbReference type="Proteomes" id="UP000828390">
    <property type="component" value="Unassembled WGS sequence"/>
</dbReference>
<gene>
    <name evidence="1" type="ORF">DPMN_092335</name>
</gene>
<name>A0A9D4QZX9_DREPO</name>
<dbReference type="AlphaFoldDB" id="A0A9D4QZX9"/>
<organism evidence="1 2">
    <name type="scientific">Dreissena polymorpha</name>
    <name type="common">Zebra mussel</name>
    <name type="synonym">Mytilus polymorpha</name>
    <dbReference type="NCBI Taxonomy" id="45954"/>
    <lineage>
        <taxon>Eukaryota</taxon>
        <taxon>Metazoa</taxon>
        <taxon>Spiralia</taxon>
        <taxon>Lophotrochozoa</taxon>
        <taxon>Mollusca</taxon>
        <taxon>Bivalvia</taxon>
        <taxon>Autobranchia</taxon>
        <taxon>Heteroconchia</taxon>
        <taxon>Euheterodonta</taxon>
        <taxon>Imparidentia</taxon>
        <taxon>Neoheterodontei</taxon>
        <taxon>Myida</taxon>
        <taxon>Dreissenoidea</taxon>
        <taxon>Dreissenidae</taxon>
        <taxon>Dreissena</taxon>
    </lineage>
</organism>
<accession>A0A9D4QZX9</accession>
<evidence type="ECO:0000313" key="2">
    <source>
        <dbReference type="Proteomes" id="UP000828390"/>
    </source>
</evidence>
<keyword evidence="2" id="KW-1185">Reference proteome</keyword>
<reference evidence="1" key="2">
    <citation type="submission" date="2020-11" db="EMBL/GenBank/DDBJ databases">
        <authorList>
            <person name="McCartney M.A."/>
            <person name="Auch B."/>
            <person name="Kono T."/>
            <person name="Mallez S."/>
            <person name="Becker A."/>
            <person name="Gohl D.M."/>
            <person name="Silverstein K.A.T."/>
            <person name="Koren S."/>
            <person name="Bechman K.B."/>
            <person name="Herman A."/>
            <person name="Abrahante J.E."/>
            <person name="Garbe J."/>
        </authorList>
    </citation>
    <scope>NUCLEOTIDE SEQUENCE</scope>
    <source>
        <strain evidence="1">Duluth1</strain>
        <tissue evidence="1">Whole animal</tissue>
    </source>
</reference>
<comment type="caution">
    <text evidence="1">The sequence shown here is derived from an EMBL/GenBank/DDBJ whole genome shotgun (WGS) entry which is preliminary data.</text>
</comment>
<dbReference type="EMBL" id="JAIWYP010000003">
    <property type="protein sequence ID" value="KAH3849931.1"/>
    <property type="molecule type" value="Genomic_DNA"/>
</dbReference>